<organism evidence="2 3">
    <name type="scientific">Wickerhamomyces pijperi</name>
    <name type="common">Yeast</name>
    <name type="synonym">Pichia pijperi</name>
    <dbReference type="NCBI Taxonomy" id="599730"/>
    <lineage>
        <taxon>Eukaryota</taxon>
        <taxon>Fungi</taxon>
        <taxon>Dikarya</taxon>
        <taxon>Ascomycota</taxon>
        <taxon>Saccharomycotina</taxon>
        <taxon>Saccharomycetes</taxon>
        <taxon>Phaffomycetales</taxon>
        <taxon>Wickerhamomycetaceae</taxon>
        <taxon>Wickerhamomyces</taxon>
    </lineage>
</organism>
<reference evidence="2" key="2">
    <citation type="submission" date="2021-01" db="EMBL/GenBank/DDBJ databases">
        <authorList>
            <person name="Schikora-Tamarit M.A."/>
        </authorList>
    </citation>
    <scope>NUCLEOTIDE SEQUENCE</scope>
    <source>
        <strain evidence="2">CBS2887</strain>
    </source>
</reference>
<name>A0A9P8Q4S5_WICPI</name>
<keyword evidence="3" id="KW-1185">Reference proteome</keyword>
<accession>A0A9P8Q4S5</accession>
<feature type="compositionally biased region" description="Polar residues" evidence="1">
    <location>
        <begin position="14"/>
        <end position="27"/>
    </location>
</feature>
<protein>
    <submittedName>
        <fullName evidence="2">Uncharacterized protein</fullName>
    </submittedName>
</protein>
<dbReference type="Proteomes" id="UP000774326">
    <property type="component" value="Unassembled WGS sequence"/>
</dbReference>
<feature type="region of interest" description="Disordered" evidence="1">
    <location>
        <begin position="1"/>
        <end position="39"/>
    </location>
</feature>
<evidence type="ECO:0000313" key="2">
    <source>
        <dbReference type="EMBL" id="KAH3684223.1"/>
    </source>
</evidence>
<dbReference type="AlphaFoldDB" id="A0A9P8Q4S5"/>
<proteinExistence type="predicted"/>
<evidence type="ECO:0000313" key="3">
    <source>
        <dbReference type="Proteomes" id="UP000774326"/>
    </source>
</evidence>
<comment type="caution">
    <text evidence="2">The sequence shown here is derived from an EMBL/GenBank/DDBJ whole genome shotgun (WGS) entry which is preliminary data.</text>
</comment>
<gene>
    <name evidence="2" type="ORF">WICPIJ_004780</name>
</gene>
<sequence>MAWEDSKAGMIPSNWESSLKPSKASASTGGVGTTTNTGNNGVWQLTVVQLLELGLGFLTDDRLEGSNQGWVWVRTNSRTNNVVSGFQVGDPRSEGFRGGVS</sequence>
<evidence type="ECO:0000256" key="1">
    <source>
        <dbReference type="SAM" id="MobiDB-lite"/>
    </source>
</evidence>
<dbReference type="EMBL" id="JAEUBG010002653">
    <property type="protein sequence ID" value="KAH3684223.1"/>
    <property type="molecule type" value="Genomic_DNA"/>
</dbReference>
<reference evidence="2" key="1">
    <citation type="journal article" date="2021" name="Open Biol.">
        <title>Shared evolutionary footprints suggest mitochondrial oxidative damage underlies multiple complex I losses in fungi.</title>
        <authorList>
            <person name="Schikora-Tamarit M.A."/>
            <person name="Marcet-Houben M."/>
            <person name="Nosek J."/>
            <person name="Gabaldon T."/>
        </authorList>
    </citation>
    <scope>NUCLEOTIDE SEQUENCE</scope>
    <source>
        <strain evidence="2">CBS2887</strain>
    </source>
</reference>